<evidence type="ECO:0000313" key="3">
    <source>
        <dbReference type="Proteomes" id="UP000177029"/>
    </source>
</evidence>
<dbReference type="AlphaFoldDB" id="A0A1F8DPA7"/>
<dbReference type="PANTHER" id="PTHR34047">
    <property type="entry name" value="NUCLEAR INTRON MATURASE 1, MITOCHONDRIAL-RELATED"/>
    <property type="match status" value="1"/>
</dbReference>
<dbReference type="PANTHER" id="PTHR34047:SF8">
    <property type="entry name" value="PROTEIN YKFC"/>
    <property type="match status" value="1"/>
</dbReference>
<dbReference type="InterPro" id="IPR000477">
    <property type="entry name" value="RT_dom"/>
</dbReference>
<gene>
    <name evidence="2" type="ORF">A2755_03710</name>
</gene>
<sequence>MYDSIISLENMLDAWKEFPCGKRSRGDVLRFEQHLMHNLIRLHSDLKQKTYKHGGYKTRKISDPKPRVLHIAPVRDRFLHHAVHRVLYPFFNKKFQCDSFSSRREKGIHKAMNRFQKFVRIVGKNNTKQCWVLKCDIRKFFANIDHNILISILQKHITDTDTLWLCERIIRSFNPIEGKGLPLGNLTSQLFANVYMNEFDQFVKHVLKEKYYIRYADDFVFLSRERGELENIIPIIQKFLSEKLKLSLHEDKLFIKTIGSGVDFLGWVHFPDHRVLRTTTKRRMLKRIKESPTPKTLHSYLGLLKHGNAEKLKNKIKSLA</sequence>
<dbReference type="InterPro" id="IPR043502">
    <property type="entry name" value="DNA/RNA_pol_sf"/>
</dbReference>
<evidence type="ECO:0000259" key="1">
    <source>
        <dbReference type="PROSITE" id="PS50878"/>
    </source>
</evidence>
<organism evidence="2 3">
    <name type="scientific">Candidatus Wolfebacteria bacterium RIFCSPHIGHO2_01_FULL_48_22</name>
    <dbReference type="NCBI Taxonomy" id="1802555"/>
    <lineage>
        <taxon>Bacteria</taxon>
        <taxon>Candidatus Wolfeibacteriota</taxon>
    </lineage>
</organism>
<dbReference type="InterPro" id="IPR051083">
    <property type="entry name" value="GrpII_Intron_Splice-Mob/Def"/>
</dbReference>
<dbReference type="Proteomes" id="UP000177029">
    <property type="component" value="Unassembled WGS sequence"/>
</dbReference>
<dbReference type="PROSITE" id="PS50878">
    <property type="entry name" value="RT_POL"/>
    <property type="match status" value="1"/>
</dbReference>
<dbReference type="EMBL" id="MGIP01000026">
    <property type="protein sequence ID" value="OGM90272.1"/>
    <property type="molecule type" value="Genomic_DNA"/>
</dbReference>
<proteinExistence type="predicted"/>
<evidence type="ECO:0000313" key="2">
    <source>
        <dbReference type="EMBL" id="OGM90272.1"/>
    </source>
</evidence>
<name>A0A1F8DPA7_9BACT</name>
<reference evidence="2 3" key="1">
    <citation type="journal article" date="2016" name="Nat. Commun.">
        <title>Thousands of microbial genomes shed light on interconnected biogeochemical processes in an aquifer system.</title>
        <authorList>
            <person name="Anantharaman K."/>
            <person name="Brown C.T."/>
            <person name="Hug L.A."/>
            <person name="Sharon I."/>
            <person name="Castelle C.J."/>
            <person name="Probst A.J."/>
            <person name="Thomas B.C."/>
            <person name="Singh A."/>
            <person name="Wilkins M.J."/>
            <person name="Karaoz U."/>
            <person name="Brodie E.L."/>
            <person name="Williams K.H."/>
            <person name="Hubbard S.S."/>
            <person name="Banfield J.F."/>
        </authorList>
    </citation>
    <scope>NUCLEOTIDE SEQUENCE [LARGE SCALE GENOMIC DNA]</scope>
</reference>
<accession>A0A1F8DPA7</accession>
<protein>
    <recommendedName>
        <fullName evidence="1">Reverse transcriptase domain-containing protein</fullName>
    </recommendedName>
</protein>
<dbReference type="CDD" id="cd01651">
    <property type="entry name" value="RT_G2_intron"/>
    <property type="match status" value="1"/>
</dbReference>
<comment type="caution">
    <text evidence="2">The sequence shown here is derived from an EMBL/GenBank/DDBJ whole genome shotgun (WGS) entry which is preliminary data.</text>
</comment>
<dbReference type="Pfam" id="PF00078">
    <property type="entry name" value="RVT_1"/>
    <property type="match status" value="1"/>
</dbReference>
<feature type="domain" description="Reverse transcriptase" evidence="1">
    <location>
        <begin position="1"/>
        <end position="269"/>
    </location>
</feature>
<dbReference type="SUPFAM" id="SSF56672">
    <property type="entry name" value="DNA/RNA polymerases"/>
    <property type="match status" value="1"/>
</dbReference>